<accession>A0ABY6L798</accession>
<reference evidence="1 2" key="1">
    <citation type="submission" date="2022-01" db="EMBL/GenBank/DDBJ databases">
        <title>A chromosomal length assembly of Cordylochernes scorpioides.</title>
        <authorList>
            <person name="Zeh D."/>
            <person name="Zeh J."/>
        </authorList>
    </citation>
    <scope>NUCLEOTIDE SEQUENCE [LARGE SCALE GENOMIC DNA]</scope>
    <source>
        <strain evidence="1">IN4F17</strain>
        <tissue evidence="1">Whole Body</tissue>
    </source>
</reference>
<dbReference type="PANTHER" id="PTHR46060:SF2">
    <property type="entry name" value="HISTONE-LYSINE N-METHYLTRANSFERASE SETMAR"/>
    <property type="match status" value="1"/>
</dbReference>
<proteinExistence type="predicted"/>
<keyword evidence="2" id="KW-1185">Reference proteome</keyword>
<evidence type="ECO:0000313" key="1">
    <source>
        <dbReference type="EMBL" id="UYV76141.1"/>
    </source>
</evidence>
<dbReference type="Proteomes" id="UP001235939">
    <property type="component" value="Chromosome 13"/>
</dbReference>
<evidence type="ECO:0000313" key="2">
    <source>
        <dbReference type="Proteomes" id="UP001235939"/>
    </source>
</evidence>
<evidence type="ECO:0008006" key="3">
    <source>
        <dbReference type="Google" id="ProtNLM"/>
    </source>
</evidence>
<name>A0ABY6L798_9ARAC</name>
<protein>
    <recommendedName>
        <fullName evidence="3">Transposase</fullName>
    </recommendedName>
</protein>
<organism evidence="1 2">
    <name type="scientific">Cordylochernes scorpioides</name>
    <dbReference type="NCBI Taxonomy" id="51811"/>
    <lineage>
        <taxon>Eukaryota</taxon>
        <taxon>Metazoa</taxon>
        <taxon>Ecdysozoa</taxon>
        <taxon>Arthropoda</taxon>
        <taxon>Chelicerata</taxon>
        <taxon>Arachnida</taxon>
        <taxon>Pseudoscorpiones</taxon>
        <taxon>Cheliferoidea</taxon>
        <taxon>Chernetidae</taxon>
        <taxon>Cordylochernes</taxon>
    </lineage>
</organism>
<sequence>MLDEIDMRGLRNVWSKNNHPSTITLLFEKKRVKCKYGDNIYAKWKGKGIVNSRTDSKWFKRFREGDISLEDKPRMGRPHMTDIETLRFMVMDNSKQSSREMSARLGPSKIRSTELCTSFTLLANTQDKIHTT</sequence>
<dbReference type="PANTHER" id="PTHR46060">
    <property type="entry name" value="MARINER MOS1 TRANSPOSASE-LIKE PROTEIN"/>
    <property type="match status" value="1"/>
</dbReference>
<dbReference type="InterPro" id="IPR052709">
    <property type="entry name" value="Transposase-MT_Hybrid"/>
</dbReference>
<gene>
    <name evidence="1" type="ORF">LAZ67_13002804</name>
</gene>
<dbReference type="EMBL" id="CP092875">
    <property type="protein sequence ID" value="UYV76141.1"/>
    <property type="molecule type" value="Genomic_DNA"/>
</dbReference>